<dbReference type="WBParaSite" id="Csp11.Scaffold629.g10065.t1">
    <property type="protein sequence ID" value="Csp11.Scaffold629.g10065.t1"/>
    <property type="gene ID" value="Csp11.Scaffold629.g10065"/>
</dbReference>
<proteinExistence type="predicted"/>
<evidence type="ECO:0000256" key="1">
    <source>
        <dbReference type="SAM" id="Coils"/>
    </source>
</evidence>
<dbReference type="Pfam" id="PF00481">
    <property type="entry name" value="PP2C"/>
    <property type="match status" value="1"/>
</dbReference>
<dbReference type="GO" id="GO:0004722">
    <property type="term" value="F:protein serine/threonine phosphatase activity"/>
    <property type="evidence" value="ECO:0007669"/>
    <property type="project" value="InterPro"/>
</dbReference>
<evidence type="ECO:0000313" key="3">
    <source>
        <dbReference type="Proteomes" id="UP000095282"/>
    </source>
</evidence>
<feature type="domain" description="PPM-type phosphatase" evidence="2">
    <location>
        <begin position="21"/>
        <end position="327"/>
    </location>
</feature>
<evidence type="ECO:0000259" key="2">
    <source>
        <dbReference type="PROSITE" id="PS51746"/>
    </source>
</evidence>
<reference evidence="4" key="1">
    <citation type="submission" date="2016-11" db="UniProtKB">
        <authorList>
            <consortium name="WormBaseParasite"/>
        </authorList>
    </citation>
    <scope>IDENTIFICATION</scope>
</reference>
<dbReference type="PANTHER" id="PTHR47992">
    <property type="entry name" value="PROTEIN PHOSPHATASE"/>
    <property type="match status" value="1"/>
</dbReference>
<accession>A0A1I7TN24</accession>
<dbReference type="STRING" id="1561998.A0A1I7TN24"/>
<evidence type="ECO:0000313" key="4">
    <source>
        <dbReference type="WBParaSite" id="Csp11.Scaffold629.g10065.t1"/>
    </source>
</evidence>
<dbReference type="InterPro" id="IPR015655">
    <property type="entry name" value="PP2C"/>
</dbReference>
<dbReference type="Proteomes" id="UP000095282">
    <property type="component" value="Unplaced"/>
</dbReference>
<dbReference type="SMART" id="SM00332">
    <property type="entry name" value="PP2Cc"/>
    <property type="match status" value="1"/>
</dbReference>
<feature type="coiled-coil region" evidence="1">
    <location>
        <begin position="96"/>
        <end position="131"/>
    </location>
</feature>
<dbReference type="InterPro" id="IPR001932">
    <property type="entry name" value="PPM-type_phosphatase-like_dom"/>
</dbReference>
<dbReference type="InterPro" id="IPR036457">
    <property type="entry name" value="PPM-type-like_dom_sf"/>
</dbReference>
<keyword evidence="1" id="KW-0175">Coiled coil</keyword>
<dbReference type="Gene3D" id="3.60.40.10">
    <property type="entry name" value="PPM-type phosphatase domain"/>
    <property type="match status" value="1"/>
</dbReference>
<dbReference type="PROSITE" id="PS51746">
    <property type="entry name" value="PPM_2"/>
    <property type="match status" value="1"/>
</dbReference>
<name>A0A1I7TN24_9PELO</name>
<dbReference type="eggNOG" id="KOG0698">
    <property type="taxonomic scope" value="Eukaryota"/>
</dbReference>
<dbReference type="SUPFAM" id="SSF81606">
    <property type="entry name" value="PP2C-like"/>
    <property type="match status" value="1"/>
</dbReference>
<dbReference type="CDD" id="cd00143">
    <property type="entry name" value="PP2Cc"/>
    <property type="match status" value="1"/>
</dbReference>
<organism evidence="3 4">
    <name type="scientific">Caenorhabditis tropicalis</name>
    <dbReference type="NCBI Taxonomy" id="1561998"/>
    <lineage>
        <taxon>Eukaryota</taxon>
        <taxon>Metazoa</taxon>
        <taxon>Ecdysozoa</taxon>
        <taxon>Nematoda</taxon>
        <taxon>Chromadorea</taxon>
        <taxon>Rhabditida</taxon>
        <taxon>Rhabditina</taxon>
        <taxon>Rhabditomorpha</taxon>
        <taxon>Rhabditoidea</taxon>
        <taxon>Rhabditidae</taxon>
        <taxon>Peloderinae</taxon>
        <taxon>Caenorhabditis</taxon>
    </lineage>
</organism>
<keyword evidence="3" id="KW-1185">Reference proteome</keyword>
<dbReference type="AlphaFoldDB" id="A0A1I7TN24"/>
<sequence>MEDGFVDQYSVNTDAGIGTVHSCRYSKQNKPVQNNDFLSCSMCINNGTIKLYGIFSGFNGGDYTARFVMNRLVYELFQENPITTNLLPYEVVAEFKRKFENTAERYLNANADALNERLIKLEDESEAGKNAVSEINQTIRQGTTALVVMIINQDLYVLNCGSSLALAMNSERVVQLNTNLHNKDNAVENQRLRKLGIDPDAVLNPTRAIGDLQRTHLYEETAAFKNAKGAPVISTPDVKHFMIDPSWRHIVLLSDGVVQNLKEVEVENIPMEVSIRLQEDHTLTSTAQALADSFARKHLDAYITMNDDKNCFISNHREEMTVIYVKLPETMEPEQFYETVDSAFSTMESTNQTMDDSCTTPYVDAVGFNSGENYNKMKRLLMKLKSK</sequence>
<protein>
    <submittedName>
        <fullName evidence="4">PPM-type phosphatase domain-containing protein</fullName>
    </submittedName>
</protein>